<dbReference type="InterPro" id="IPR050789">
    <property type="entry name" value="Diverse_Enzym_Activities"/>
</dbReference>
<dbReference type="SUPFAM" id="SSF56601">
    <property type="entry name" value="beta-lactamase/transpeptidase-like"/>
    <property type="match status" value="1"/>
</dbReference>
<comment type="caution">
    <text evidence="3">The sequence shown here is derived from an EMBL/GenBank/DDBJ whole genome shotgun (WGS) entry which is preliminary data.</text>
</comment>
<name>A0A179ILL1_CORDF</name>
<dbReference type="InterPro" id="IPR012338">
    <property type="entry name" value="Beta-lactam/transpept-like"/>
</dbReference>
<dbReference type="Proteomes" id="UP000243081">
    <property type="component" value="Unassembled WGS sequence"/>
</dbReference>
<feature type="domain" description="Beta-lactamase-related" evidence="2">
    <location>
        <begin position="5"/>
        <end position="182"/>
    </location>
</feature>
<reference evidence="3 4" key="1">
    <citation type="submission" date="2016-03" db="EMBL/GenBank/DDBJ databases">
        <title>Fine-scale spatial genetic structure of a fungal parasite of coffee scale insects.</title>
        <authorList>
            <person name="Jackson D."/>
            <person name="Zemenick K.A."/>
            <person name="Malloure B."/>
            <person name="Quandt C.A."/>
            <person name="James T.Y."/>
        </authorList>
    </citation>
    <scope>NUCLEOTIDE SEQUENCE [LARGE SCALE GENOMIC DNA]</scope>
    <source>
        <strain evidence="3 4">UM487</strain>
    </source>
</reference>
<dbReference type="AlphaFoldDB" id="A0A179ILL1"/>
<dbReference type="PANTHER" id="PTHR43283">
    <property type="entry name" value="BETA-LACTAMASE-RELATED"/>
    <property type="match status" value="1"/>
</dbReference>
<evidence type="ECO:0000313" key="3">
    <source>
        <dbReference type="EMBL" id="OAR02752.1"/>
    </source>
</evidence>
<protein>
    <recommendedName>
        <fullName evidence="2">Beta-lactamase-related domain-containing protein</fullName>
    </recommendedName>
</protein>
<keyword evidence="4" id="KW-1185">Reference proteome</keyword>
<proteinExistence type="predicted"/>
<evidence type="ECO:0000313" key="4">
    <source>
        <dbReference type="Proteomes" id="UP000243081"/>
    </source>
</evidence>
<sequence length="190" mass="20641">MTFMLVVEAATEKKHDDVIREYTSAIGMPATFLSAAMWRAVSFPTTEGMSRRAHNRRAALHDENARAGHAGSLSEALDTAKFKQMNLNLSNPDGTYGGKRMLSQSSVDLIFTNFNAWFADGSAHGVGFELNQSYTAGPMANLLAASHTRIAGTSLVVDRSSGTVFVHLANRVHPSRNWSRNNVARETLGA</sequence>
<dbReference type="Pfam" id="PF00144">
    <property type="entry name" value="Beta-lactamase"/>
    <property type="match status" value="1"/>
</dbReference>
<accession>A0A179ILL1</accession>
<evidence type="ECO:0000256" key="1">
    <source>
        <dbReference type="ARBA" id="ARBA00022801"/>
    </source>
</evidence>
<dbReference type="Gene3D" id="3.40.710.10">
    <property type="entry name" value="DD-peptidase/beta-lactamase superfamily"/>
    <property type="match status" value="1"/>
</dbReference>
<organism evidence="3 4">
    <name type="scientific">Cordyceps confragosa</name>
    <name type="common">Lecanicillium lecanii</name>
    <dbReference type="NCBI Taxonomy" id="2714763"/>
    <lineage>
        <taxon>Eukaryota</taxon>
        <taxon>Fungi</taxon>
        <taxon>Dikarya</taxon>
        <taxon>Ascomycota</taxon>
        <taxon>Pezizomycotina</taxon>
        <taxon>Sordariomycetes</taxon>
        <taxon>Hypocreomycetidae</taxon>
        <taxon>Hypocreales</taxon>
        <taxon>Cordycipitaceae</taxon>
        <taxon>Akanthomyces</taxon>
    </lineage>
</organism>
<dbReference type="PANTHER" id="PTHR43283:SF11">
    <property type="entry name" value="BETA-LACTAMASE-RELATED DOMAIN-CONTAINING PROTEIN"/>
    <property type="match status" value="1"/>
</dbReference>
<dbReference type="OrthoDB" id="5946976at2759"/>
<dbReference type="GO" id="GO:0016787">
    <property type="term" value="F:hydrolase activity"/>
    <property type="evidence" value="ECO:0007669"/>
    <property type="project" value="UniProtKB-KW"/>
</dbReference>
<keyword evidence="1" id="KW-0378">Hydrolase</keyword>
<dbReference type="EMBL" id="LUKN01000531">
    <property type="protein sequence ID" value="OAR02752.1"/>
    <property type="molecule type" value="Genomic_DNA"/>
</dbReference>
<dbReference type="InterPro" id="IPR001466">
    <property type="entry name" value="Beta-lactam-related"/>
</dbReference>
<evidence type="ECO:0000259" key="2">
    <source>
        <dbReference type="Pfam" id="PF00144"/>
    </source>
</evidence>
<gene>
    <name evidence="3" type="ORF">LLEC1_06759</name>
</gene>